<evidence type="ECO:0000313" key="2">
    <source>
        <dbReference type="EMBL" id="AXR05541.1"/>
    </source>
</evidence>
<feature type="domain" description="Polysaccharide pyruvyl transferase" evidence="1">
    <location>
        <begin position="30"/>
        <end position="208"/>
    </location>
</feature>
<keyword evidence="3" id="KW-1185">Reference proteome</keyword>
<evidence type="ECO:0000313" key="3">
    <source>
        <dbReference type="Proteomes" id="UP000262073"/>
    </source>
</evidence>
<dbReference type="Proteomes" id="UP000262073">
    <property type="component" value="Chromosome"/>
</dbReference>
<dbReference type="OrthoDB" id="9803627at2"/>
<dbReference type="AlphaFoldDB" id="A0A346NJ34"/>
<protein>
    <submittedName>
        <fullName evidence="2">Polysaccharide pyruvyl transferase family protein</fullName>
    </submittedName>
</protein>
<accession>A0A346NJ34</accession>
<reference evidence="2 3" key="1">
    <citation type="submission" date="2018-08" db="EMBL/GenBank/DDBJ databases">
        <title>Salinimonas sediminis sp. nov., a piezophilic bacterium isolated from a deep-sea sediment sample from the New Britain Trench.</title>
        <authorList>
            <person name="Cao J."/>
        </authorList>
    </citation>
    <scope>NUCLEOTIDE SEQUENCE [LARGE SCALE GENOMIC DNA]</scope>
    <source>
        <strain evidence="2 3">N102</strain>
    </source>
</reference>
<dbReference type="EMBL" id="CP031769">
    <property type="protein sequence ID" value="AXR05541.1"/>
    <property type="molecule type" value="Genomic_DNA"/>
</dbReference>
<dbReference type="KEGG" id="salm:D0Y50_03625"/>
<name>A0A346NJ34_9ALTE</name>
<organism evidence="2 3">
    <name type="scientific">Salinimonas sediminis</name>
    <dbReference type="NCBI Taxonomy" id="2303538"/>
    <lineage>
        <taxon>Bacteria</taxon>
        <taxon>Pseudomonadati</taxon>
        <taxon>Pseudomonadota</taxon>
        <taxon>Gammaproteobacteria</taxon>
        <taxon>Alteromonadales</taxon>
        <taxon>Alteromonadaceae</taxon>
        <taxon>Alteromonas/Salinimonas group</taxon>
        <taxon>Salinimonas</taxon>
    </lineage>
</organism>
<gene>
    <name evidence="2" type="ORF">D0Y50_03625</name>
</gene>
<dbReference type="GO" id="GO:0016740">
    <property type="term" value="F:transferase activity"/>
    <property type="evidence" value="ECO:0007669"/>
    <property type="project" value="UniProtKB-KW"/>
</dbReference>
<sequence length="268" mass="30426">MFYQWAEKQKYAKEKSLIFWWQSKKDPRPNIGDYVAYDLVNRILANKGKLITDKLNHDKKLVSVGSVLHFANTGDAIWGTGLNKKMDDKVNKFKSLDVRAVRGPLTRDYLMNRGIEVPQIYGDPAILLPYFYPKALMEKAEKKEYIVINHMNDDMAKYKGHEDALVSPMQYPGSFIESIINSKLVISSSLHGVIIAEAYGVPAIFFDSGSGESMFKYEDYFQGTGRNDIPKVTTVDEGLSKSVVMPPNFTPIANKLYQAFPFDLWGTK</sequence>
<proteinExistence type="predicted"/>
<dbReference type="InterPro" id="IPR007345">
    <property type="entry name" value="Polysacch_pyruvyl_Trfase"/>
</dbReference>
<dbReference type="RefSeq" id="WP_108568156.1">
    <property type="nucleotide sequence ID" value="NZ_CP031769.1"/>
</dbReference>
<evidence type="ECO:0000259" key="1">
    <source>
        <dbReference type="Pfam" id="PF04230"/>
    </source>
</evidence>
<dbReference type="Pfam" id="PF04230">
    <property type="entry name" value="PS_pyruv_trans"/>
    <property type="match status" value="1"/>
</dbReference>
<keyword evidence="2" id="KW-0808">Transferase</keyword>